<evidence type="ECO:0000256" key="1">
    <source>
        <dbReference type="SAM" id="Phobius"/>
    </source>
</evidence>
<dbReference type="EMBL" id="JAVDXW010000001">
    <property type="protein sequence ID" value="MDR7300530.1"/>
    <property type="molecule type" value="Genomic_DNA"/>
</dbReference>
<keyword evidence="3" id="KW-1185">Reference proteome</keyword>
<sequence length="208" mass="22782">MVIAELALLPDRRELRRLDALVAVWTLVFLALGIVAGIELWQLSGLSHTLRQTSSAIQAAGRGIALFERVPLIGTEAGSLAQTIRDTAVSLRVGAAQAGSTARVLSVVIGLALVLMGVAPLVVVYLPLRLIRLRETRSLARSLGTQADPLLIEHLARTAVFRLPYSRLRRITPTPWRDLEQGIHHRLAAAELRRLGVSVPSDWPRHQE</sequence>
<evidence type="ECO:0000313" key="3">
    <source>
        <dbReference type="Proteomes" id="UP001180845"/>
    </source>
</evidence>
<dbReference type="AlphaFoldDB" id="A0AAE3ZAX6"/>
<keyword evidence="1" id="KW-1133">Transmembrane helix</keyword>
<evidence type="ECO:0000313" key="2">
    <source>
        <dbReference type="EMBL" id="MDR7300530.1"/>
    </source>
</evidence>
<name>A0AAE3ZAX6_9ACTN</name>
<comment type="caution">
    <text evidence="2">The sequence shown here is derived from an EMBL/GenBank/DDBJ whole genome shotgun (WGS) entry which is preliminary data.</text>
</comment>
<dbReference type="RefSeq" id="WP_310269449.1">
    <property type="nucleotide sequence ID" value="NZ_JAVDXW010000001.1"/>
</dbReference>
<keyword evidence="1" id="KW-0472">Membrane</keyword>
<keyword evidence="1" id="KW-0812">Transmembrane</keyword>
<proteinExistence type="predicted"/>
<dbReference type="Proteomes" id="UP001180845">
    <property type="component" value="Unassembled WGS sequence"/>
</dbReference>
<reference evidence="2" key="1">
    <citation type="submission" date="2023-07" db="EMBL/GenBank/DDBJ databases">
        <title>Sequencing the genomes of 1000 actinobacteria strains.</title>
        <authorList>
            <person name="Klenk H.-P."/>
        </authorList>
    </citation>
    <scope>NUCLEOTIDE SEQUENCE</scope>
    <source>
        <strain evidence="2">DSM 45977</strain>
    </source>
</reference>
<gene>
    <name evidence="2" type="ORF">JOF55_000711</name>
</gene>
<protein>
    <submittedName>
        <fullName evidence="2">Uncharacterized protein</fullName>
    </submittedName>
</protein>
<feature type="transmembrane region" description="Helical" evidence="1">
    <location>
        <begin position="104"/>
        <end position="128"/>
    </location>
</feature>
<organism evidence="2 3">
    <name type="scientific">Haloactinomyces albus</name>
    <dbReference type="NCBI Taxonomy" id="1352928"/>
    <lineage>
        <taxon>Bacteria</taxon>
        <taxon>Bacillati</taxon>
        <taxon>Actinomycetota</taxon>
        <taxon>Actinomycetes</taxon>
        <taxon>Actinopolysporales</taxon>
        <taxon>Actinopolysporaceae</taxon>
        <taxon>Haloactinomyces</taxon>
    </lineage>
</organism>
<accession>A0AAE3ZAX6</accession>
<feature type="transmembrane region" description="Helical" evidence="1">
    <location>
        <begin position="20"/>
        <end position="41"/>
    </location>
</feature>